<dbReference type="PANTHER" id="PTHR43715:SF1">
    <property type="entry name" value="GDP-MANNOSE 4,6 DEHYDRATASE"/>
    <property type="match status" value="1"/>
</dbReference>
<dbReference type="HAMAP" id="MF_00955">
    <property type="entry name" value="GDP_Man_dehydratase"/>
    <property type="match status" value="1"/>
</dbReference>
<comment type="catalytic activity">
    <reaction evidence="1 7">
        <text>GDP-alpha-D-mannose = GDP-4-dehydro-alpha-D-rhamnose + H2O</text>
        <dbReference type="Rhea" id="RHEA:23820"/>
        <dbReference type="ChEBI" id="CHEBI:15377"/>
        <dbReference type="ChEBI" id="CHEBI:57527"/>
        <dbReference type="ChEBI" id="CHEBI:57964"/>
        <dbReference type="EC" id="4.2.1.47"/>
    </reaction>
</comment>
<dbReference type="Gene3D" id="3.90.25.10">
    <property type="entry name" value="UDP-galactose 4-epimerase, domain 1"/>
    <property type="match status" value="1"/>
</dbReference>
<gene>
    <name evidence="7 9" type="primary">gmd</name>
    <name evidence="9" type="ORF">YM304_30230</name>
</gene>
<dbReference type="KEGG" id="aym:YM304_30230"/>
<dbReference type="FunFam" id="3.40.50.720:FF:000924">
    <property type="entry name" value="GDP-mannose 4,6 dehydratase"/>
    <property type="match status" value="1"/>
</dbReference>
<reference evidence="9 10" key="1">
    <citation type="journal article" date="2013" name="Int. J. Syst. Evol. Microbiol.">
        <title>Ilumatobacter nonamiense sp. nov. and Ilumatobacter coccineum sp. nov., isolated from seashore sand.</title>
        <authorList>
            <person name="Matsumoto A."/>
            <person name="Kasai H."/>
            <person name="Matsuo Y."/>
            <person name="Shizuri Y."/>
            <person name="Ichikawa N."/>
            <person name="Fujita N."/>
            <person name="Omura S."/>
            <person name="Takahashi Y."/>
        </authorList>
    </citation>
    <scope>NUCLEOTIDE SEQUENCE [LARGE SCALE GENOMIC DNA]</scope>
    <source>
        <strain evidence="10">NBRC 103263 / KCTC 29153 / YM16-304</strain>
    </source>
</reference>
<evidence type="ECO:0000256" key="5">
    <source>
        <dbReference type="ARBA" id="ARBA00023239"/>
    </source>
</evidence>
<dbReference type="Gene3D" id="3.40.50.720">
    <property type="entry name" value="NAD(P)-binding Rossmann-like Domain"/>
    <property type="match status" value="1"/>
</dbReference>
<dbReference type="OrthoDB" id="9779041at2"/>
<organism evidence="9 10">
    <name type="scientific">Ilumatobacter coccineus (strain NBRC 103263 / KCTC 29153 / YM16-304)</name>
    <dbReference type="NCBI Taxonomy" id="1313172"/>
    <lineage>
        <taxon>Bacteria</taxon>
        <taxon>Bacillati</taxon>
        <taxon>Actinomycetota</taxon>
        <taxon>Acidimicrobiia</taxon>
        <taxon>Acidimicrobiales</taxon>
        <taxon>Ilumatobacteraceae</taxon>
        <taxon>Ilumatobacter</taxon>
    </lineage>
</organism>
<feature type="domain" description="NAD(P)-binding" evidence="8">
    <location>
        <begin position="9"/>
        <end position="329"/>
    </location>
</feature>
<dbReference type="Pfam" id="PF16363">
    <property type="entry name" value="GDP_Man_Dehyd"/>
    <property type="match status" value="1"/>
</dbReference>
<evidence type="ECO:0000256" key="3">
    <source>
        <dbReference type="ARBA" id="ARBA00009263"/>
    </source>
</evidence>
<dbReference type="EC" id="4.2.1.47" evidence="4 7"/>
<comment type="caution">
    <text evidence="7">Lacks conserved residue(s) required for the propagation of feature annotation.</text>
</comment>
<comment type="cofactor">
    <cofactor evidence="2 7">
        <name>NADP(+)</name>
        <dbReference type="ChEBI" id="CHEBI:58349"/>
    </cofactor>
</comment>
<protein>
    <recommendedName>
        <fullName evidence="4 7">GDP-mannose 4,6-dehydratase</fullName>
        <ecNumber evidence="4 7">4.2.1.47</ecNumber>
    </recommendedName>
    <alternativeName>
        <fullName evidence="7">GDP-D-mannose dehydratase</fullName>
    </alternativeName>
</protein>
<dbReference type="RefSeq" id="WP_015442584.1">
    <property type="nucleotide sequence ID" value="NC_020520.1"/>
</dbReference>
<sequence length="350" mass="38347">MAHQGKTAFVTGVTGQDGAYLAELLLGHGYRVLGLRRGNSAHDLARLEWVGVLDDVELVSGDLGDENCLARLIRDHQPDEVYNLAAQSFVGSSWDSPFATSDTNAMGTLRLLDAVRSYSPHSKFYQASTSELFGEVRETPQNEMTPLNPRSPYGVSKAFGHYMTRNYRESFGLHASSGILFNHESPLRGLSFVTRKISAGLAQYKAGVGGPVSLGNLDAQRDWGYAKEYVEGMWLMLQQPEADDYVLGTGRLASVRDFCSATAQALEIDVDWSGEGIAEEGRDRSNGEVVFKVDPRFFRPAEVELLLADPSKAEQQLGWKAQTDYRELAVLMAEADIAAAGRAGTRVDSR</sequence>
<evidence type="ECO:0000256" key="4">
    <source>
        <dbReference type="ARBA" id="ARBA00011989"/>
    </source>
</evidence>
<evidence type="ECO:0000256" key="2">
    <source>
        <dbReference type="ARBA" id="ARBA00001937"/>
    </source>
</evidence>
<dbReference type="EMBL" id="AP012057">
    <property type="protein sequence ID" value="BAN03337.1"/>
    <property type="molecule type" value="Genomic_DNA"/>
</dbReference>
<dbReference type="CDD" id="cd05260">
    <property type="entry name" value="GDP_MD_SDR_e"/>
    <property type="match status" value="1"/>
</dbReference>
<dbReference type="InterPro" id="IPR006368">
    <property type="entry name" value="GDP_Man_deHydtase"/>
</dbReference>
<dbReference type="GO" id="GO:0042351">
    <property type="term" value="P:'de novo' GDP-L-fucose biosynthetic process"/>
    <property type="evidence" value="ECO:0007669"/>
    <property type="project" value="TreeGrafter"/>
</dbReference>
<dbReference type="GO" id="GO:0008446">
    <property type="term" value="F:GDP-mannose 4,6-dehydratase activity"/>
    <property type="evidence" value="ECO:0007669"/>
    <property type="project" value="UniProtKB-UniRule"/>
</dbReference>
<proteinExistence type="inferred from homology"/>
<evidence type="ECO:0000256" key="7">
    <source>
        <dbReference type="HAMAP-Rule" id="MF_00955"/>
    </source>
</evidence>
<dbReference type="Proteomes" id="UP000011863">
    <property type="component" value="Chromosome"/>
</dbReference>
<evidence type="ECO:0000313" key="9">
    <source>
        <dbReference type="EMBL" id="BAN03337.1"/>
    </source>
</evidence>
<keyword evidence="5 7" id="KW-0456">Lyase</keyword>
<dbReference type="NCBIfam" id="TIGR01472">
    <property type="entry name" value="gmd"/>
    <property type="match status" value="1"/>
</dbReference>
<comment type="function">
    <text evidence="6 7">Catalyzes the conversion of GDP-D-mannose to GDP-4-dehydro-6-deoxy-D-mannose.</text>
</comment>
<evidence type="ECO:0000313" key="10">
    <source>
        <dbReference type="Proteomes" id="UP000011863"/>
    </source>
</evidence>
<dbReference type="PANTHER" id="PTHR43715">
    <property type="entry name" value="GDP-MANNOSE 4,6-DEHYDRATASE"/>
    <property type="match status" value="1"/>
</dbReference>
<name>A0A6C7E9E5_ILUCY</name>
<dbReference type="AlphaFoldDB" id="A0A6C7E9E5"/>
<comment type="similarity">
    <text evidence="3 7">Belongs to the NAD(P)-dependent epimerase/dehydratase family. GDP-mannose 4,6-dehydratase subfamily.</text>
</comment>
<evidence type="ECO:0000259" key="8">
    <source>
        <dbReference type="Pfam" id="PF16363"/>
    </source>
</evidence>
<dbReference type="InterPro" id="IPR036291">
    <property type="entry name" value="NAD(P)-bd_dom_sf"/>
</dbReference>
<evidence type="ECO:0000256" key="6">
    <source>
        <dbReference type="ARBA" id="ARBA00059383"/>
    </source>
</evidence>
<dbReference type="InterPro" id="IPR016040">
    <property type="entry name" value="NAD(P)-bd_dom"/>
</dbReference>
<keyword evidence="7" id="KW-0521">NADP</keyword>
<evidence type="ECO:0000256" key="1">
    <source>
        <dbReference type="ARBA" id="ARBA00000188"/>
    </source>
</evidence>
<keyword evidence="10" id="KW-1185">Reference proteome</keyword>
<dbReference type="SUPFAM" id="SSF51735">
    <property type="entry name" value="NAD(P)-binding Rossmann-fold domains"/>
    <property type="match status" value="1"/>
</dbReference>
<accession>A0A6C7E9E5</accession>
<dbReference type="GO" id="GO:0070401">
    <property type="term" value="F:NADP+ binding"/>
    <property type="evidence" value="ECO:0007669"/>
    <property type="project" value="UniProtKB-UniRule"/>
</dbReference>